<proteinExistence type="predicted"/>
<reference evidence="1 2" key="1">
    <citation type="submission" date="2020-11" db="EMBL/GenBank/DDBJ databases">
        <title>Corynebacterium sp. ZJ-599.</title>
        <authorList>
            <person name="Zhou J."/>
        </authorList>
    </citation>
    <scope>NUCLEOTIDE SEQUENCE [LARGE SCALE GENOMIC DNA]</scope>
    <source>
        <strain evidence="1 2">ZJ-599</strain>
    </source>
</reference>
<organism evidence="1 2">
    <name type="scientific">Corynebacterium lizhenjunii</name>
    <dbReference type="NCBI Taxonomy" id="2709394"/>
    <lineage>
        <taxon>Bacteria</taxon>
        <taxon>Bacillati</taxon>
        <taxon>Actinomycetota</taxon>
        <taxon>Actinomycetes</taxon>
        <taxon>Mycobacteriales</taxon>
        <taxon>Corynebacteriaceae</taxon>
        <taxon>Corynebacterium</taxon>
    </lineage>
</organism>
<name>A0A7T0KFK3_9CORY</name>
<gene>
    <name evidence="1" type="ORF">G7Y31_01315</name>
</gene>
<accession>A0A7T0KFK3</accession>
<protein>
    <submittedName>
        <fullName evidence="1">Uncharacterized protein</fullName>
    </submittedName>
</protein>
<dbReference type="Proteomes" id="UP000594681">
    <property type="component" value="Chromosome"/>
</dbReference>
<dbReference type="AlphaFoldDB" id="A0A7T0KFK3"/>
<sequence>MTRHAAPPRVRRCLPVYGAARFVAPFPACAPLSYGRAGLRQHPRFARAGLDYVTFVAFSLWNSSTIV</sequence>
<keyword evidence="2" id="KW-1185">Reference proteome</keyword>
<evidence type="ECO:0000313" key="2">
    <source>
        <dbReference type="Proteomes" id="UP000594681"/>
    </source>
</evidence>
<dbReference type="RefSeq" id="WP_165011067.1">
    <property type="nucleotide sequence ID" value="NZ_CP064954.1"/>
</dbReference>
<dbReference type="KEGG" id="cliz:G7Y31_01315"/>
<evidence type="ECO:0000313" key="1">
    <source>
        <dbReference type="EMBL" id="QPK79390.1"/>
    </source>
</evidence>
<dbReference type="EMBL" id="CP064954">
    <property type="protein sequence ID" value="QPK79390.1"/>
    <property type="molecule type" value="Genomic_DNA"/>
</dbReference>